<organism evidence="1 2">
    <name type="scientific">Geobacillus thermoleovorans CCB_US3_UF5</name>
    <dbReference type="NCBI Taxonomy" id="1111068"/>
    <lineage>
        <taxon>Bacteria</taxon>
        <taxon>Bacillati</taxon>
        <taxon>Bacillota</taxon>
        <taxon>Bacilli</taxon>
        <taxon>Bacillales</taxon>
        <taxon>Anoxybacillaceae</taxon>
        <taxon>Geobacillus</taxon>
        <taxon>Geobacillus thermoleovorans group</taxon>
    </lineage>
</organism>
<proteinExistence type="predicted"/>
<dbReference type="Proteomes" id="UP000005636">
    <property type="component" value="Chromosome"/>
</dbReference>
<protein>
    <recommendedName>
        <fullName evidence="3">Transposase</fullName>
    </recommendedName>
</protein>
<evidence type="ECO:0008006" key="3">
    <source>
        <dbReference type="Google" id="ProtNLM"/>
    </source>
</evidence>
<reference evidence="1 2" key="1">
    <citation type="submission" date="2011-11" db="EMBL/GenBank/DDBJ databases">
        <title>Complete genome sequence of thermophilic Geobacillus thermoleovorans CCB_US3_UF5.</title>
        <authorList>
            <person name="Muhd Sakaff M.K.L."/>
            <person name="Abdul Rahman A.Y."/>
            <person name="Saito J.A."/>
            <person name="Hou S."/>
            <person name="Alam M."/>
        </authorList>
    </citation>
    <scope>NUCLEOTIDE SEQUENCE [LARGE SCALE GENOMIC DNA]</scope>
    <source>
        <strain evidence="1 2">CCB_US3_UF5</strain>
    </source>
</reference>
<evidence type="ECO:0000313" key="1">
    <source>
        <dbReference type="EMBL" id="AEV19383.1"/>
    </source>
</evidence>
<evidence type="ECO:0000313" key="2">
    <source>
        <dbReference type="Proteomes" id="UP000005636"/>
    </source>
</evidence>
<accession>A0ABM5MI55</accession>
<sequence length="43" mass="5088">MDRQERLGVGDTTINKVKQCNEAGRKKDRVHVSFFPPFCLYFR</sequence>
<gene>
    <name evidence="1" type="ORF">GTCCBUS3UF5_20750</name>
</gene>
<dbReference type="EMBL" id="CP003125">
    <property type="protein sequence ID" value="AEV19383.1"/>
    <property type="molecule type" value="Genomic_DNA"/>
</dbReference>
<name>A0ABM5MI55_GEOTH</name>
<keyword evidence="2" id="KW-1185">Reference proteome</keyword>